<dbReference type="EMBL" id="UINC01084740">
    <property type="protein sequence ID" value="SVC31659.1"/>
    <property type="molecule type" value="Genomic_DNA"/>
</dbReference>
<sequence length="103" mass="11827">MKMKYWSEHEKYIVMIDGNAGSISGVRLGYQAYLDFKRVKEALIVMSKNDGNYSFDGDIYSRVITAARASQILEKIENCRWDDDIITVAKQIKAGDMISPRKR</sequence>
<dbReference type="AlphaFoldDB" id="A0A382L4V1"/>
<reference evidence="1" key="1">
    <citation type="submission" date="2018-05" db="EMBL/GenBank/DDBJ databases">
        <authorList>
            <person name="Lanie J.A."/>
            <person name="Ng W.-L."/>
            <person name="Kazmierczak K.M."/>
            <person name="Andrzejewski T.M."/>
            <person name="Davidsen T.M."/>
            <person name="Wayne K.J."/>
            <person name="Tettelin H."/>
            <person name="Glass J.I."/>
            <person name="Rusch D."/>
            <person name="Podicherti R."/>
            <person name="Tsui H.-C.T."/>
            <person name="Winkler M.E."/>
        </authorList>
    </citation>
    <scope>NUCLEOTIDE SEQUENCE</scope>
</reference>
<protein>
    <submittedName>
        <fullName evidence="1">Uncharacterized protein</fullName>
    </submittedName>
</protein>
<name>A0A382L4V1_9ZZZZ</name>
<gene>
    <name evidence="1" type="ORF">METZ01_LOCUS284513</name>
</gene>
<evidence type="ECO:0000313" key="1">
    <source>
        <dbReference type="EMBL" id="SVC31659.1"/>
    </source>
</evidence>
<organism evidence="1">
    <name type="scientific">marine metagenome</name>
    <dbReference type="NCBI Taxonomy" id="408172"/>
    <lineage>
        <taxon>unclassified sequences</taxon>
        <taxon>metagenomes</taxon>
        <taxon>ecological metagenomes</taxon>
    </lineage>
</organism>
<accession>A0A382L4V1</accession>
<proteinExistence type="predicted"/>